<protein>
    <submittedName>
        <fullName evidence="2">NADH-quinone oxidoreductase subunit C/D</fullName>
        <ecNumber evidence="2">1.6.99.5</ecNumber>
    </submittedName>
</protein>
<evidence type="ECO:0000313" key="3">
    <source>
        <dbReference type="Proteomes" id="UP000401081"/>
    </source>
</evidence>
<dbReference type="InterPro" id="IPR029014">
    <property type="entry name" value="NiFe-Hase_large"/>
</dbReference>
<dbReference type="GO" id="GO:0016651">
    <property type="term" value="F:oxidoreductase activity, acting on NAD(P)H"/>
    <property type="evidence" value="ECO:0007669"/>
    <property type="project" value="InterPro"/>
</dbReference>
<dbReference type="EMBL" id="CAADJD010000018">
    <property type="protein sequence ID" value="VFS65012.1"/>
    <property type="molecule type" value="Genomic_DNA"/>
</dbReference>
<accession>A0A485AWP9</accession>
<evidence type="ECO:0000259" key="1">
    <source>
        <dbReference type="Pfam" id="PF00346"/>
    </source>
</evidence>
<dbReference type="AlphaFoldDB" id="A0A485AWP9"/>
<sequence>MPRCVRPVLISTCVNRVRTLATKNFDFEVPVGGGVSDCYTRVMLKVEELRQSLRIP</sequence>
<dbReference type="GO" id="GO:0051287">
    <property type="term" value="F:NAD binding"/>
    <property type="evidence" value="ECO:0007669"/>
    <property type="project" value="InterPro"/>
</dbReference>
<dbReference type="Pfam" id="PF00346">
    <property type="entry name" value="Complex1_49kDa"/>
    <property type="match status" value="1"/>
</dbReference>
<name>A0A485AWP9_KLUCR</name>
<dbReference type="InterPro" id="IPR001135">
    <property type="entry name" value="NADH_Q_OxRdtase_suD"/>
</dbReference>
<dbReference type="Gene3D" id="1.10.645.10">
    <property type="entry name" value="Cytochrome-c3 Hydrogenase, chain B"/>
    <property type="match status" value="1"/>
</dbReference>
<keyword evidence="3" id="KW-1185">Reference proteome</keyword>
<keyword evidence="2" id="KW-0560">Oxidoreductase</keyword>
<dbReference type="GO" id="GO:0048038">
    <property type="term" value="F:quinone binding"/>
    <property type="evidence" value="ECO:0007669"/>
    <property type="project" value="InterPro"/>
</dbReference>
<reference evidence="2 3" key="1">
    <citation type="submission" date="2019-03" db="EMBL/GenBank/DDBJ databases">
        <authorList>
            <consortium name="Pathogen Informatics"/>
        </authorList>
    </citation>
    <scope>NUCLEOTIDE SEQUENCE [LARGE SCALE GENOMIC DNA]</scope>
    <source>
        <strain evidence="2 3">NCTC12993</strain>
    </source>
</reference>
<evidence type="ECO:0000313" key="2">
    <source>
        <dbReference type="EMBL" id="VFS65012.1"/>
    </source>
</evidence>
<dbReference type="EC" id="1.6.99.5" evidence="2"/>
<gene>
    <name evidence="2" type="primary">nuoC_3</name>
    <name evidence="2" type="ORF">NCTC12993_03418</name>
</gene>
<feature type="domain" description="NADH-quinone oxidoreductase subunit D" evidence="1">
    <location>
        <begin position="23"/>
        <end position="55"/>
    </location>
</feature>
<dbReference type="Proteomes" id="UP000401081">
    <property type="component" value="Unassembled WGS sequence"/>
</dbReference>
<organism evidence="2 3">
    <name type="scientific">Kluyvera cryocrescens</name>
    <name type="common">Kluyvera citrophila</name>
    <dbReference type="NCBI Taxonomy" id="580"/>
    <lineage>
        <taxon>Bacteria</taxon>
        <taxon>Pseudomonadati</taxon>
        <taxon>Pseudomonadota</taxon>
        <taxon>Gammaproteobacteria</taxon>
        <taxon>Enterobacterales</taxon>
        <taxon>Enterobacteriaceae</taxon>
        <taxon>Kluyvera</taxon>
    </lineage>
</organism>
<proteinExistence type="predicted"/>